<dbReference type="RefSeq" id="WP_176855867.1">
    <property type="nucleotide sequence ID" value="NZ_JABCJD010000011.1"/>
</dbReference>
<dbReference type="Pfam" id="PF04230">
    <property type="entry name" value="PS_pyruv_trans"/>
    <property type="match status" value="1"/>
</dbReference>
<dbReference type="GO" id="GO:0016740">
    <property type="term" value="F:transferase activity"/>
    <property type="evidence" value="ECO:0007669"/>
    <property type="project" value="UniProtKB-KW"/>
</dbReference>
<evidence type="ECO:0000313" key="2">
    <source>
        <dbReference type="EMBL" id="NVO29176.1"/>
    </source>
</evidence>
<proteinExistence type="predicted"/>
<protein>
    <submittedName>
        <fullName evidence="2">Polysaccharide pyruvyl transferase family protein</fullName>
    </submittedName>
</protein>
<dbReference type="InterPro" id="IPR007345">
    <property type="entry name" value="Polysacch_pyruvyl_Trfase"/>
</dbReference>
<evidence type="ECO:0000259" key="1">
    <source>
        <dbReference type="Pfam" id="PF04230"/>
    </source>
</evidence>
<accession>A0ABX2PJ93</accession>
<keyword evidence="3" id="KW-1185">Reference proteome</keyword>
<evidence type="ECO:0000313" key="3">
    <source>
        <dbReference type="Proteomes" id="UP000523601"/>
    </source>
</evidence>
<gene>
    <name evidence="2" type="ORF">HJ526_17260</name>
</gene>
<name>A0ABX2PJ93_9RHOB</name>
<sequence>MSHLKSPLVLGVNVEAVKSSTSISQMLARTGQNTGNMLFSNACYSIFEGAKNVQFAEVNDQHLEGRDCIILSAANWLGQNSEWRPALVDWLASTNLPVIALGLGAQSGLNGGIPALRPSTKKLISILAERSPGIAARGTFTCEVLEHYGAKNAVPTGCPSMLLNRGKPFNFASSTELPRLEAKDVSIHGTRHHYKQADEFHAHFYHQAISIGCDIVLQSELPDFYPSLGRFDSDTDVERLKGFLEVAYQSSYDRVEKYLSQHGKVFFSIREWTEFCNEKKFIFGTRIHGTIASLLAGTPALLVAHDSRTKELADSMGIAYVEKGKFDFQKASLNDLFEICIHHDFNAGHQKYFSDYLEFFDKCSIRTNLVAT</sequence>
<dbReference type="Proteomes" id="UP000523601">
    <property type="component" value="Unassembled WGS sequence"/>
</dbReference>
<reference evidence="2 3" key="1">
    <citation type="submission" date="2020-04" db="EMBL/GenBank/DDBJ databases">
        <title>Donghicola sp., a member of the Rhodobacteraceae family isolated from mangrove forest in Thailand.</title>
        <authorList>
            <person name="Charoenyingcharoen P."/>
            <person name="Yukphan P."/>
        </authorList>
    </citation>
    <scope>NUCLEOTIDE SEQUENCE [LARGE SCALE GENOMIC DNA]</scope>
    <source>
        <strain evidence="2 3">C2-DW-16</strain>
    </source>
</reference>
<comment type="caution">
    <text evidence="2">The sequence shown here is derived from an EMBL/GenBank/DDBJ whole genome shotgun (WGS) entry which is preliminary data.</text>
</comment>
<organism evidence="2 3">
    <name type="scientific">Donghicola mangrovi</name>
    <dbReference type="NCBI Taxonomy" id="2729614"/>
    <lineage>
        <taxon>Bacteria</taxon>
        <taxon>Pseudomonadati</taxon>
        <taxon>Pseudomonadota</taxon>
        <taxon>Alphaproteobacteria</taxon>
        <taxon>Rhodobacterales</taxon>
        <taxon>Roseobacteraceae</taxon>
        <taxon>Donghicola</taxon>
    </lineage>
</organism>
<keyword evidence="2" id="KW-0808">Transferase</keyword>
<feature type="domain" description="Polysaccharide pyruvyl transferase" evidence="1">
    <location>
        <begin position="33"/>
        <end position="307"/>
    </location>
</feature>
<dbReference type="EMBL" id="JABCJD010000011">
    <property type="protein sequence ID" value="NVO29176.1"/>
    <property type="molecule type" value="Genomic_DNA"/>
</dbReference>